<dbReference type="EMBL" id="JBDXSU010000027">
    <property type="protein sequence ID" value="MFB5192752.1"/>
    <property type="molecule type" value="Genomic_DNA"/>
</dbReference>
<sequence>MKTLLYGLLSGFVLMGILFGIGAIAHNFHFTQIYMIRIGVFLVLFAALIVGGLSKSRTFNLRFSNSSDRTDTGANLNLAGLIFLTGLPNLIIGLFLFYASH</sequence>
<proteinExistence type="predicted"/>
<reference evidence="2 3" key="1">
    <citation type="journal article" date="2024" name="Int. J. Mol. Sci.">
        <title>Exploration of Alicyclobacillus spp. Genome in Search of Antibiotic Resistance.</title>
        <authorList>
            <person name="Bucka-Kolendo J."/>
            <person name="Kiousi D.E."/>
            <person name="Dekowska A."/>
            <person name="Mikolajczuk-Szczyrba A."/>
            <person name="Karadedos D.M."/>
            <person name="Michael P."/>
            <person name="Galanis A."/>
            <person name="Sokolowska B."/>
        </authorList>
    </citation>
    <scope>NUCLEOTIDE SEQUENCE [LARGE SCALE GENOMIC DNA]</scope>
    <source>
        <strain evidence="2 3">KKP 3000</strain>
    </source>
</reference>
<feature type="transmembrane region" description="Helical" evidence="1">
    <location>
        <begin position="74"/>
        <end position="99"/>
    </location>
</feature>
<gene>
    <name evidence="2" type="ORF">KKP3000_001963</name>
</gene>
<dbReference type="Pfam" id="PF17247">
    <property type="entry name" value="DUF5316"/>
    <property type="match status" value="1"/>
</dbReference>
<keyword evidence="1" id="KW-0472">Membrane</keyword>
<dbReference type="Proteomes" id="UP001579974">
    <property type="component" value="Unassembled WGS sequence"/>
</dbReference>
<evidence type="ECO:0000256" key="1">
    <source>
        <dbReference type="SAM" id="Phobius"/>
    </source>
</evidence>
<keyword evidence="3" id="KW-1185">Reference proteome</keyword>
<feature type="transmembrane region" description="Helical" evidence="1">
    <location>
        <begin position="7"/>
        <end position="28"/>
    </location>
</feature>
<comment type="caution">
    <text evidence="2">The sequence shown here is derived from an EMBL/GenBank/DDBJ whole genome shotgun (WGS) entry which is preliminary data.</text>
</comment>
<keyword evidence="1" id="KW-1133">Transmembrane helix</keyword>
<dbReference type="InterPro" id="IPR035167">
    <property type="entry name" value="DUF5316"/>
</dbReference>
<organism evidence="2 3">
    <name type="scientific">Alicyclobacillus fastidiosus</name>
    <dbReference type="NCBI Taxonomy" id="392011"/>
    <lineage>
        <taxon>Bacteria</taxon>
        <taxon>Bacillati</taxon>
        <taxon>Bacillota</taxon>
        <taxon>Bacilli</taxon>
        <taxon>Bacillales</taxon>
        <taxon>Alicyclobacillaceae</taxon>
        <taxon>Alicyclobacillus</taxon>
    </lineage>
</organism>
<accession>A0ABV5AM60</accession>
<keyword evidence="1" id="KW-0812">Transmembrane</keyword>
<feature type="transmembrane region" description="Helical" evidence="1">
    <location>
        <begin position="34"/>
        <end position="53"/>
    </location>
</feature>
<dbReference type="RefSeq" id="WP_275473453.1">
    <property type="nucleotide sequence ID" value="NZ_CP162940.1"/>
</dbReference>
<evidence type="ECO:0000313" key="2">
    <source>
        <dbReference type="EMBL" id="MFB5192752.1"/>
    </source>
</evidence>
<protein>
    <submittedName>
        <fullName evidence="2">DUF5316 family protein</fullName>
    </submittedName>
</protein>
<name>A0ABV5AM60_9BACL</name>
<evidence type="ECO:0000313" key="3">
    <source>
        <dbReference type="Proteomes" id="UP001579974"/>
    </source>
</evidence>